<dbReference type="Pfam" id="PF11644">
    <property type="entry name" value="DUF3256"/>
    <property type="match status" value="1"/>
</dbReference>
<reference evidence="2" key="1">
    <citation type="journal article" date="2021" name="PeerJ">
        <title>Extensive microbial diversity within the chicken gut microbiome revealed by metagenomics and culture.</title>
        <authorList>
            <person name="Gilroy R."/>
            <person name="Ravi A."/>
            <person name="Getino M."/>
            <person name="Pursley I."/>
            <person name="Horton D.L."/>
            <person name="Alikhan N.F."/>
            <person name="Baker D."/>
            <person name="Gharbi K."/>
            <person name="Hall N."/>
            <person name="Watson M."/>
            <person name="Adriaenssens E.M."/>
            <person name="Foster-Nyarko E."/>
            <person name="Jarju S."/>
            <person name="Secka A."/>
            <person name="Antonio M."/>
            <person name="Oren A."/>
            <person name="Chaudhuri R.R."/>
            <person name="La Ragione R."/>
            <person name="Hildebrand F."/>
            <person name="Pallen M.J."/>
        </authorList>
    </citation>
    <scope>NUCLEOTIDE SEQUENCE</scope>
    <source>
        <strain evidence="2">CHK121-7720</strain>
    </source>
</reference>
<proteinExistence type="predicted"/>
<feature type="chain" id="PRO_5036972901" evidence="1">
    <location>
        <begin position="21"/>
        <end position="210"/>
    </location>
</feature>
<keyword evidence="1" id="KW-0732">Signal</keyword>
<sequence length="210" mass="23517">MKLRNLLSIFFLASAGLSQAAEPAAQLFVAMPDSLVPSIEVNRRKDLIDLFHAGQKAQVDNKLGGTTAMTLLQDNGLTVDLSQQSQMALHLYPTDRGDTLIALVNTVYGPAADSRIRFFDSSWRELPASKHMRALSTADFFAFPDSLTNTQKKEILQTTGIYLVEYTFEPDGSLCARPSWEKYLAPETFKKIEPYLRKSITLRWNGNKLL</sequence>
<reference evidence="2" key="2">
    <citation type="submission" date="2021-09" db="EMBL/GenBank/DDBJ databases">
        <authorList>
            <person name="Gilroy R."/>
        </authorList>
    </citation>
    <scope>NUCLEOTIDE SEQUENCE</scope>
    <source>
        <strain evidence="2">CHK121-7720</strain>
    </source>
</reference>
<evidence type="ECO:0000256" key="1">
    <source>
        <dbReference type="SAM" id="SignalP"/>
    </source>
</evidence>
<comment type="caution">
    <text evidence="2">The sequence shown here is derived from an EMBL/GenBank/DDBJ whole genome shotgun (WGS) entry which is preliminary data.</text>
</comment>
<dbReference type="EMBL" id="DYUD01000010">
    <property type="protein sequence ID" value="HJG88356.1"/>
    <property type="molecule type" value="Genomic_DNA"/>
</dbReference>
<protein>
    <submittedName>
        <fullName evidence="2">DUF3256 family protein</fullName>
    </submittedName>
</protein>
<dbReference type="Proteomes" id="UP000757103">
    <property type="component" value="Unassembled WGS sequence"/>
</dbReference>
<dbReference type="SUPFAM" id="SSF160925">
    <property type="entry name" value="PG1388-like"/>
    <property type="match status" value="1"/>
</dbReference>
<dbReference type="AlphaFoldDB" id="A0A921SU54"/>
<dbReference type="RefSeq" id="WP_273305410.1">
    <property type="nucleotide sequence ID" value="NZ_DYUD01000010.1"/>
</dbReference>
<dbReference type="InterPro" id="IPR021670">
    <property type="entry name" value="DUF3256"/>
</dbReference>
<name>A0A921SU54_9BACT</name>
<evidence type="ECO:0000313" key="2">
    <source>
        <dbReference type="EMBL" id="HJG88356.1"/>
    </source>
</evidence>
<feature type="signal peptide" evidence="1">
    <location>
        <begin position="1"/>
        <end position="20"/>
    </location>
</feature>
<gene>
    <name evidence="2" type="ORF">K8U91_02615</name>
</gene>
<organism evidence="2 3">
    <name type="scientific">Barnesiella viscericola</name>
    <dbReference type="NCBI Taxonomy" id="397865"/>
    <lineage>
        <taxon>Bacteria</taxon>
        <taxon>Pseudomonadati</taxon>
        <taxon>Bacteroidota</taxon>
        <taxon>Bacteroidia</taxon>
        <taxon>Bacteroidales</taxon>
        <taxon>Barnesiellaceae</taxon>
        <taxon>Barnesiella</taxon>
    </lineage>
</organism>
<accession>A0A921SU54</accession>
<evidence type="ECO:0000313" key="3">
    <source>
        <dbReference type="Proteomes" id="UP000757103"/>
    </source>
</evidence>